<evidence type="ECO:0000313" key="2">
    <source>
        <dbReference type="Proteomes" id="UP001163321"/>
    </source>
</evidence>
<accession>A0ACC0WEP6</accession>
<keyword evidence="2" id="KW-1185">Reference proteome</keyword>
<comment type="caution">
    <text evidence="1">The sequence shown here is derived from an EMBL/GenBank/DDBJ whole genome shotgun (WGS) entry which is preliminary data.</text>
</comment>
<dbReference type="EMBL" id="CM047592">
    <property type="protein sequence ID" value="KAI9917303.1"/>
    <property type="molecule type" value="Genomic_DNA"/>
</dbReference>
<organism evidence="1 2">
    <name type="scientific">Peronosclerospora sorghi</name>
    <dbReference type="NCBI Taxonomy" id="230839"/>
    <lineage>
        <taxon>Eukaryota</taxon>
        <taxon>Sar</taxon>
        <taxon>Stramenopiles</taxon>
        <taxon>Oomycota</taxon>
        <taxon>Peronosporomycetes</taxon>
        <taxon>Peronosporales</taxon>
        <taxon>Peronosporaceae</taxon>
        <taxon>Peronosclerospora</taxon>
    </lineage>
</organism>
<sequence>MNTGCVRNNEGLVNVYQTESRLSNEKKPGSKLFSKKQFKLYPRVRLKKLYFLAPTFITRLIGNESWTPADIDDEYWKTQRHYDYSGLLYLADYNEEFTGGLFSFIDESTETVIEPSRDVHSWFWKSTRRAESRNWRALCVKFVVHLR</sequence>
<proteinExistence type="predicted"/>
<gene>
    <name evidence="1" type="ORF">PsorP6_012935</name>
</gene>
<protein>
    <submittedName>
        <fullName evidence="1">Uncharacterized protein</fullName>
    </submittedName>
</protein>
<dbReference type="Proteomes" id="UP001163321">
    <property type="component" value="Chromosome 13"/>
</dbReference>
<reference evidence="1 2" key="1">
    <citation type="journal article" date="2022" name="bioRxiv">
        <title>The genome of the oomycete Peronosclerospora sorghi, a cosmopolitan pathogen of maize and sorghum, is inflated with dispersed pseudogenes.</title>
        <authorList>
            <person name="Fletcher K."/>
            <person name="Martin F."/>
            <person name="Isakeit T."/>
            <person name="Cavanaugh K."/>
            <person name="Magill C."/>
            <person name="Michelmore R."/>
        </authorList>
    </citation>
    <scope>NUCLEOTIDE SEQUENCE [LARGE SCALE GENOMIC DNA]</scope>
    <source>
        <strain evidence="1">P6</strain>
    </source>
</reference>
<evidence type="ECO:0000313" key="1">
    <source>
        <dbReference type="EMBL" id="KAI9917303.1"/>
    </source>
</evidence>
<name>A0ACC0WEP6_9STRA</name>